<reference evidence="2 3" key="1">
    <citation type="submission" date="2020-07" db="EMBL/GenBank/DDBJ databases">
        <authorList>
            <person name="Xu S."/>
            <person name="Li A."/>
        </authorList>
    </citation>
    <scope>NUCLEOTIDE SEQUENCE [LARGE SCALE GENOMIC DNA]</scope>
    <source>
        <strain evidence="2 3">SG-8</strain>
    </source>
</reference>
<dbReference type="RefSeq" id="WP_182667726.1">
    <property type="nucleotide sequence ID" value="NZ_JACHTE010000001.1"/>
</dbReference>
<dbReference type="GO" id="GO:0010038">
    <property type="term" value="P:response to metal ion"/>
    <property type="evidence" value="ECO:0007669"/>
    <property type="project" value="InterPro"/>
</dbReference>
<evidence type="ECO:0000256" key="1">
    <source>
        <dbReference type="ARBA" id="ARBA00010169"/>
    </source>
</evidence>
<accession>A0A7W3YDD3</accession>
<dbReference type="Pfam" id="PF03091">
    <property type="entry name" value="CutA1"/>
    <property type="match status" value="1"/>
</dbReference>
<comment type="caution">
    <text evidence="2">The sequence shown here is derived from an EMBL/GenBank/DDBJ whole genome shotgun (WGS) entry which is preliminary data.</text>
</comment>
<dbReference type="Proteomes" id="UP000552587">
    <property type="component" value="Unassembled WGS sequence"/>
</dbReference>
<evidence type="ECO:0000313" key="3">
    <source>
        <dbReference type="Proteomes" id="UP000552587"/>
    </source>
</evidence>
<organism evidence="2 3">
    <name type="scientific">Marilutibacter penaei</name>
    <dbReference type="NCBI Taxonomy" id="2759900"/>
    <lineage>
        <taxon>Bacteria</taxon>
        <taxon>Pseudomonadati</taxon>
        <taxon>Pseudomonadota</taxon>
        <taxon>Gammaproteobacteria</taxon>
        <taxon>Lysobacterales</taxon>
        <taxon>Lysobacteraceae</taxon>
        <taxon>Marilutibacter</taxon>
    </lineage>
</organism>
<dbReference type="GO" id="GO:0005507">
    <property type="term" value="F:copper ion binding"/>
    <property type="evidence" value="ECO:0007669"/>
    <property type="project" value="TreeGrafter"/>
</dbReference>
<gene>
    <name evidence="2" type="ORF">H4F99_00330</name>
</gene>
<sequence length="112" mass="12602">MSESPSPVALLVYCSCPPDSADALATALVHERLAACVSAMPRVRSTYRWNGHVEQDEECLLLIKTHPDRLEALVQRARELHPYELPELVAVEIRGGLDPYLHWVAEQTRIDD</sequence>
<dbReference type="PANTHER" id="PTHR23419">
    <property type="entry name" value="DIVALENT CATION TOLERANCE CUTA-RELATED"/>
    <property type="match status" value="1"/>
</dbReference>
<dbReference type="InterPro" id="IPR011322">
    <property type="entry name" value="N-reg_PII-like_a/b"/>
</dbReference>
<dbReference type="InterPro" id="IPR004323">
    <property type="entry name" value="Ion_tolerance_CutA"/>
</dbReference>
<protein>
    <submittedName>
        <fullName evidence="2">Divalent-cation tolerance protein CutA</fullName>
    </submittedName>
</protein>
<proteinExistence type="inferred from homology"/>
<dbReference type="PANTHER" id="PTHR23419:SF8">
    <property type="entry name" value="FI09726P"/>
    <property type="match status" value="1"/>
</dbReference>
<evidence type="ECO:0000313" key="2">
    <source>
        <dbReference type="EMBL" id="MBB1086927.1"/>
    </source>
</evidence>
<dbReference type="EMBL" id="JACHTE010000001">
    <property type="protein sequence ID" value="MBB1086927.1"/>
    <property type="molecule type" value="Genomic_DNA"/>
</dbReference>
<name>A0A7W3YDD3_9GAMM</name>
<dbReference type="Gene3D" id="3.30.70.120">
    <property type="match status" value="1"/>
</dbReference>
<dbReference type="AlphaFoldDB" id="A0A7W3YDD3"/>
<dbReference type="SUPFAM" id="SSF54913">
    <property type="entry name" value="GlnB-like"/>
    <property type="match status" value="1"/>
</dbReference>
<keyword evidence="3" id="KW-1185">Reference proteome</keyword>
<comment type="similarity">
    <text evidence="1">Belongs to the CutA family.</text>
</comment>
<dbReference type="InterPro" id="IPR015867">
    <property type="entry name" value="N-reg_PII/ATP_PRibTrfase_C"/>
</dbReference>